<accession>A0A7C3KC42</accession>
<comment type="caution">
    <text evidence="1">The sequence shown here is derived from an EMBL/GenBank/DDBJ whole genome shotgun (WGS) entry which is preliminary data.</text>
</comment>
<dbReference type="AlphaFoldDB" id="A0A7C3KC42"/>
<sequence length="57" mass="6313">MTLTFLGQPYQSTSTEVAQAPTTRTGKYRGATVHFSAARVAPRSNLQLSYRGHSYLH</sequence>
<proteinExistence type="predicted"/>
<organism evidence="1">
    <name type="scientific">Oscillatoriales cyanobacterium SpSt-418</name>
    <dbReference type="NCBI Taxonomy" id="2282169"/>
    <lineage>
        <taxon>Bacteria</taxon>
        <taxon>Bacillati</taxon>
        <taxon>Cyanobacteriota</taxon>
        <taxon>Cyanophyceae</taxon>
        <taxon>Oscillatoriophycideae</taxon>
        <taxon>Oscillatoriales</taxon>
    </lineage>
</organism>
<protein>
    <submittedName>
        <fullName evidence="1">DUF4278 domain-containing protein</fullName>
    </submittedName>
</protein>
<dbReference type="EMBL" id="DSRU01000049">
    <property type="protein sequence ID" value="HFM96966.1"/>
    <property type="molecule type" value="Genomic_DNA"/>
</dbReference>
<dbReference type="Pfam" id="PF14105">
    <property type="entry name" value="DUF4278"/>
    <property type="match status" value="1"/>
</dbReference>
<dbReference type="InterPro" id="IPR025458">
    <property type="entry name" value="DUF4278"/>
</dbReference>
<gene>
    <name evidence="1" type="ORF">ENR64_04215</name>
</gene>
<name>A0A7C3KC42_9CYAN</name>
<reference evidence="1" key="1">
    <citation type="journal article" date="2020" name="mSystems">
        <title>Genome- and Community-Level Interaction Insights into Carbon Utilization and Element Cycling Functions of Hydrothermarchaeota in Hydrothermal Sediment.</title>
        <authorList>
            <person name="Zhou Z."/>
            <person name="Liu Y."/>
            <person name="Xu W."/>
            <person name="Pan J."/>
            <person name="Luo Z.H."/>
            <person name="Li M."/>
        </authorList>
    </citation>
    <scope>NUCLEOTIDE SEQUENCE [LARGE SCALE GENOMIC DNA]</scope>
    <source>
        <strain evidence="1">SpSt-418</strain>
    </source>
</reference>
<evidence type="ECO:0000313" key="1">
    <source>
        <dbReference type="EMBL" id="HFM96966.1"/>
    </source>
</evidence>